<dbReference type="InterPro" id="IPR010737">
    <property type="entry name" value="4-carb_acid_sugar_kinase_N"/>
</dbReference>
<keyword evidence="2" id="KW-0808">Transferase</keyword>
<proteinExistence type="inferred from homology"/>
<evidence type="ECO:0000256" key="6">
    <source>
        <dbReference type="ARBA" id="ARBA00023277"/>
    </source>
</evidence>
<keyword evidence="10" id="KW-1185">Reference proteome</keyword>
<evidence type="ECO:0000256" key="4">
    <source>
        <dbReference type="ARBA" id="ARBA00022777"/>
    </source>
</evidence>
<reference evidence="9" key="1">
    <citation type="journal article" date="2019" name="Beilstein J. Org. Chem.">
        <title>Nanangenines: drimane sesquiterpenoids as the dominant metabolite cohort of a novel Australian fungus, Aspergillus nanangensis.</title>
        <authorList>
            <person name="Lacey H.J."/>
            <person name="Gilchrist C.L.M."/>
            <person name="Crombie A."/>
            <person name="Kalaitzis J.A."/>
            <person name="Vuong D."/>
            <person name="Rutledge P.J."/>
            <person name="Turner P."/>
            <person name="Pitt J.I."/>
            <person name="Lacey E."/>
            <person name="Chooi Y.H."/>
            <person name="Piggott A.M."/>
        </authorList>
    </citation>
    <scope>NUCLEOTIDE SEQUENCE</scope>
    <source>
        <strain evidence="9">MST-FP2251</strain>
    </source>
</reference>
<name>A0AAD4CII3_ASPNN</name>
<comment type="similarity">
    <text evidence="1">Belongs to the four-carbon acid sugar kinase family.</text>
</comment>
<accession>A0AAD4CII3</accession>
<protein>
    <submittedName>
        <fullName evidence="9">Uncharacterized protein</fullName>
    </submittedName>
</protein>
<dbReference type="Pfam" id="PF17042">
    <property type="entry name" value="NBD_C"/>
    <property type="match status" value="1"/>
</dbReference>
<sequence>MSSPRQYPSLPRETTLAQLPTEYSTDAQNEISQLLSSTSLSRLVVLDDDPTGTQTCHDISVLTVWDIPTLTAEFHQSSPGFFILTNSRALPPAAAEKLIRDICQNVHQAAKSTGQSVDIVLRGDSTLRGHFPLEADVAQSVFGEADAWVLAPFFFQGGRYTIDDVHYVAEGESLIPAGATQFARDATFGYRSSNLRDYVMEKAPGRFAPDQVHSVTIEDIRNGGPKTVYEKLMGFPKGGVVIVNAAAESDMHVFVAGLLLAEAKGKHFLYRTGAAFVSTRLGIRSKAPITARELDMPMPRTTGGLILAGSYVPKTTAQLKVLTDRRGVTGQLAIIEINVEDLIASPDSASRTIQQVVQETESHLQAGKDTLVMTSRKLITGDDELSSLAIGSNVAEALVHVLQQIQVRPRYIIAKGGITSSDAATKGLNVKRALIVGQAAPGVPLWRCDESTSRHQGVPFVVFPGNVGGESTLCELVEAWN</sequence>
<evidence type="ECO:0000256" key="2">
    <source>
        <dbReference type="ARBA" id="ARBA00022679"/>
    </source>
</evidence>
<dbReference type="Proteomes" id="UP001194746">
    <property type="component" value="Unassembled WGS sequence"/>
</dbReference>
<keyword evidence="5" id="KW-0067">ATP-binding</keyword>
<evidence type="ECO:0000259" key="7">
    <source>
        <dbReference type="Pfam" id="PF07005"/>
    </source>
</evidence>
<dbReference type="InterPro" id="IPR031475">
    <property type="entry name" value="NBD_C"/>
</dbReference>
<dbReference type="Pfam" id="PF07005">
    <property type="entry name" value="SBD_N"/>
    <property type="match status" value="1"/>
</dbReference>
<comment type="caution">
    <text evidence="9">The sequence shown here is derived from an EMBL/GenBank/DDBJ whole genome shotgun (WGS) entry which is preliminary data.</text>
</comment>
<evidence type="ECO:0000313" key="9">
    <source>
        <dbReference type="EMBL" id="KAF9887086.1"/>
    </source>
</evidence>
<dbReference type="GO" id="GO:0016301">
    <property type="term" value="F:kinase activity"/>
    <property type="evidence" value="ECO:0007669"/>
    <property type="project" value="UniProtKB-KW"/>
</dbReference>
<dbReference type="AlphaFoldDB" id="A0AAD4CII3"/>
<evidence type="ECO:0000256" key="1">
    <source>
        <dbReference type="ARBA" id="ARBA00005715"/>
    </source>
</evidence>
<organism evidence="9 10">
    <name type="scientific">Aspergillus nanangensis</name>
    <dbReference type="NCBI Taxonomy" id="2582783"/>
    <lineage>
        <taxon>Eukaryota</taxon>
        <taxon>Fungi</taxon>
        <taxon>Dikarya</taxon>
        <taxon>Ascomycota</taxon>
        <taxon>Pezizomycotina</taxon>
        <taxon>Eurotiomycetes</taxon>
        <taxon>Eurotiomycetidae</taxon>
        <taxon>Eurotiales</taxon>
        <taxon>Aspergillaceae</taxon>
        <taxon>Aspergillus</taxon>
        <taxon>Aspergillus subgen. Circumdati</taxon>
    </lineage>
</organism>
<dbReference type="InterPro" id="IPR042213">
    <property type="entry name" value="NBD_C_sf"/>
</dbReference>
<evidence type="ECO:0000256" key="3">
    <source>
        <dbReference type="ARBA" id="ARBA00022741"/>
    </source>
</evidence>
<evidence type="ECO:0000259" key="8">
    <source>
        <dbReference type="Pfam" id="PF17042"/>
    </source>
</evidence>
<keyword evidence="3" id="KW-0547">Nucleotide-binding</keyword>
<gene>
    <name evidence="9" type="ORF">FE257_010580</name>
</gene>
<reference evidence="9" key="2">
    <citation type="submission" date="2020-02" db="EMBL/GenBank/DDBJ databases">
        <authorList>
            <person name="Gilchrist C.L.M."/>
            <person name="Chooi Y.-H."/>
        </authorList>
    </citation>
    <scope>NUCLEOTIDE SEQUENCE</scope>
    <source>
        <strain evidence="9">MST-FP2251</strain>
    </source>
</reference>
<keyword evidence="4" id="KW-0418">Kinase</keyword>
<dbReference type="EMBL" id="VCAU01000067">
    <property type="protein sequence ID" value="KAF9887086.1"/>
    <property type="molecule type" value="Genomic_DNA"/>
</dbReference>
<dbReference type="Gene3D" id="3.40.50.10840">
    <property type="entry name" value="Putative sugar-binding, N-terminal domain"/>
    <property type="match status" value="1"/>
</dbReference>
<feature type="domain" description="Four-carbon acid sugar kinase nucleotide binding" evidence="8">
    <location>
        <begin position="305"/>
        <end position="473"/>
    </location>
</feature>
<dbReference type="Gene3D" id="3.40.980.20">
    <property type="entry name" value="Four-carbon acid sugar kinase, nucleotide binding domain"/>
    <property type="match status" value="1"/>
</dbReference>
<evidence type="ECO:0000256" key="5">
    <source>
        <dbReference type="ARBA" id="ARBA00022840"/>
    </source>
</evidence>
<dbReference type="SUPFAM" id="SSF142764">
    <property type="entry name" value="YgbK-like"/>
    <property type="match status" value="1"/>
</dbReference>
<dbReference type="GO" id="GO:0005524">
    <property type="term" value="F:ATP binding"/>
    <property type="evidence" value="ECO:0007669"/>
    <property type="project" value="UniProtKB-KW"/>
</dbReference>
<dbReference type="InterPro" id="IPR037051">
    <property type="entry name" value="4-carb_acid_sugar_kinase_N_sf"/>
</dbReference>
<evidence type="ECO:0000313" key="10">
    <source>
        <dbReference type="Proteomes" id="UP001194746"/>
    </source>
</evidence>
<keyword evidence="6" id="KW-0119">Carbohydrate metabolism</keyword>
<feature type="domain" description="Four-carbon acid sugar kinase N-terminal" evidence="7">
    <location>
        <begin position="43"/>
        <end position="279"/>
    </location>
</feature>